<dbReference type="Proteomes" id="UP000564033">
    <property type="component" value="Unassembled WGS sequence"/>
</dbReference>
<gene>
    <name evidence="1" type="ORF">GX888_00680</name>
</gene>
<comment type="caution">
    <text evidence="1">The sequence shown here is derived from an EMBL/GenBank/DDBJ whole genome shotgun (WGS) entry which is preliminary data.</text>
</comment>
<evidence type="ECO:0000313" key="1">
    <source>
        <dbReference type="EMBL" id="NLZ24252.1"/>
    </source>
</evidence>
<proteinExistence type="predicted"/>
<evidence type="ECO:0000313" key="2">
    <source>
        <dbReference type="Proteomes" id="UP000564033"/>
    </source>
</evidence>
<dbReference type="AlphaFoldDB" id="A0A847VCT8"/>
<organism evidence="1 2">
    <name type="scientific">Candidatus Dojkabacteria bacterium</name>
    <dbReference type="NCBI Taxonomy" id="2099670"/>
    <lineage>
        <taxon>Bacteria</taxon>
        <taxon>Candidatus Dojkabacteria</taxon>
    </lineage>
</organism>
<dbReference type="EMBL" id="JAAZIL010000016">
    <property type="protein sequence ID" value="NLZ24252.1"/>
    <property type="molecule type" value="Genomic_DNA"/>
</dbReference>
<sequence length="341" mass="34721">MFKMRKYAKAIKVLVPTFFLVSLLAFFIVSATQAAALQAVYISLSRLKSGLNGSTGQEVEIILAIDPATTIPTGGTITIEFPDAEDTTWCRVANTLSATAVSSSAVDMSGTNWAIDSGLPSSGGALAAACTQGSGTGSVDTITISNVGELTAGTTYGVKISNGATGRIGTNTSAGEHLLTITTKSGAVLDSMSFKIYLLTNDAVVITAEVKDLPTVSCTIGSNAVDLGALYPGGTFAIGSHTISTSTTASGYYWAAYGTGDGSSDAGLYKSTPTTHLIPSGPTDTLDLTNASISGFGLTLSDPDAGGTAIVTGNFVDTTFGTFGTLDRLYSGAKLLLYQNG</sequence>
<reference evidence="1 2" key="1">
    <citation type="journal article" date="2020" name="Biotechnol. Biofuels">
        <title>New insights from the biogas microbiome by comprehensive genome-resolved metagenomics of nearly 1600 species originating from multiple anaerobic digesters.</title>
        <authorList>
            <person name="Campanaro S."/>
            <person name="Treu L."/>
            <person name="Rodriguez-R L.M."/>
            <person name="Kovalovszki A."/>
            <person name="Ziels R.M."/>
            <person name="Maus I."/>
            <person name="Zhu X."/>
            <person name="Kougias P.G."/>
            <person name="Basile A."/>
            <person name="Luo G."/>
            <person name="Schluter A."/>
            <person name="Konstantinidis K.T."/>
            <person name="Angelidaki I."/>
        </authorList>
    </citation>
    <scope>NUCLEOTIDE SEQUENCE [LARGE SCALE GENOMIC DNA]</scope>
    <source>
        <strain evidence="1">AS19jrsBPTG_9</strain>
    </source>
</reference>
<name>A0A847VCT8_9BACT</name>
<accession>A0A847VCT8</accession>
<feature type="non-terminal residue" evidence="1">
    <location>
        <position position="341"/>
    </location>
</feature>
<protein>
    <submittedName>
        <fullName evidence="1">Uncharacterized protein</fullName>
    </submittedName>
</protein>